<evidence type="ECO:0000313" key="2">
    <source>
        <dbReference type="EMBL" id="QGR07391.1"/>
    </source>
</evidence>
<dbReference type="Proteomes" id="UP001171299">
    <property type="component" value="Unassembled WGS sequence"/>
</dbReference>
<accession>A0AAP9KPV7</accession>
<evidence type="ECO:0000313" key="3">
    <source>
        <dbReference type="Proteomes" id="UP000424872"/>
    </source>
</evidence>
<evidence type="ECO:0000313" key="1">
    <source>
        <dbReference type="EMBL" id="MDO6409527.1"/>
    </source>
</evidence>
<reference evidence="1" key="3">
    <citation type="submission" date="2023-07" db="EMBL/GenBank/DDBJ databases">
        <title>The extreme plant-growth-promoting properties of Pantoea phytobeneficialis PF55 revealed by functional and genomic analysis.</title>
        <authorList>
            <person name="Nascimento F.X."/>
            <person name="Marcio R.J."/>
        </authorList>
    </citation>
    <scope>NUCLEOTIDE SEQUENCE</scope>
    <source>
        <strain evidence="1">PF55</strain>
    </source>
</reference>
<proteinExistence type="predicted"/>
<dbReference type="InterPro" id="IPR010006">
    <property type="entry name" value="Phage_P4_Psu"/>
</dbReference>
<gene>
    <name evidence="2" type="ORF">CTZ24_13595</name>
    <name evidence="1" type="ORF">Q3404_23420</name>
</gene>
<reference evidence="3" key="1">
    <citation type="submission" date="2017-11" db="EMBL/GenBank/DDBJ databases">
        <title>Genome sequence of Pantoea sp. MSR2.</title>
        <authorList>
            <person name="Nascimento F.X."/>
        </authorList>
    </citation>
    <scope>NUCLEOTIDE SEQUENCE [LARGE SCALE GENOMIC DNA]</scope>
    <source>
        <strain evidence="3">MSR2</strain>
    </source>
</reference>
<reference evidence="2" key="2">
    <citation type="journal article" date="2020" name="Environ. Microbiol.">
        <title>The extreme plant-growth-promoting properties of Pantoea phytobeneficialis MSR2 revealed by functional and genomic analysis.</title>
        <authorList>
            <person name="Nascimento F.X."/>
            <person name="Hernandez A.G."/>
            <person name="Glick B.R."/>
            <person name="Rossi M.J."/>
        </authorList>
    </citation>
    <scope>NUCLEOTIDE SEQUENCE</scope>
    <source>
        <strain evidence="2">MSR2</strain>
    </source>
</reference>
<dbReference type="EMBL" id="JAUOOM010000032">
    <property type="protein sequence ID" value="MDO6409527.1"/>
    <property type="molecule type" value="Genomic_DNA"/>
</dbReference>
<protein>
    <submittedName>
        <fullName evidence="2">Phage polarity suppression protein</fullName>
    </submittedName>
</protein>
<dbReference type="KEGG" id="ppho:CTZ24_13595"/>
<dbReference type="Pfam" id="PF07455">
    <property type="entry name" value="Psu"/>
    <property type="match status" value="1"/>
</dbReference>
<dbReference type="RefSeq" id="WP_208723778.1">
    <property type="nucleotide sequence ID" value="NZ_CP024636.1"/>
</dbReference>
<dbReference type="AlphaFoldDB" id="A0AAP9KPV7"/>
<keyword evidence="4" id="KW-1185">Reference proteome</keyword>
<dbReference type="EMBL" id="CP024636">
    <property type="protein sequence ID" value="QGR07391.1"/>
    <property type="molecule type" value="Genomic_DNA"/>
</dbReference>
<dbReference type="Gene3D" id="1.20.58.1090">
    <property type="entry name" value="Phage polarity suppression protein monomer"/>
    <property type="match status" value="1"/>
</dbReference>
<evidence type="ECO:0000313" key="4">
    <source>
        <dbReference type="Proteomes" id="UP001171299"/>
    </source>
</evidence>
<organism evidence="2 3">
    <name type="scientific">Pantoea phytobeneficialis</name>
    <dbReference type="NCBI Taxonomy" id="2052056"/>
    <lineage>
        <taxon>Bacteria</taxon>
        <taxon>Pseudomonadati</taxon>
        <taxon>Pseudomonadota</taxon>
        <taxon>Gammaproteobacteria</taxon>
        <taxon>Enterobacterales</taxon>
        <taxon>Erwiniaceae</taxon>
        <taxon>Pantoea</taxon>
    </lineage>
</organism>
<dbReference type="Proteomes" id="UP000424872">
    <property type="component" value="Chromosome"/>
</dbReference>
<sequence>MTIATTPAQALDQFRAARSQWQTHLTSRTDAEQALSALLAAGEKTPGYGERVPLLRERITVLDWQISCAAREGVYAQRLVLEACTEDALSAFMAEHGPALTSALAPFLNGPGGPEVAARLLRSAVLREALRARPAVAETYQDALNETGLTPETAMLRDGQGSYTPAQHLRFQQRLSRLTEGA</sequence>
<name>A0AAP9KPV7_9GAMM</name>